<dbReference type="Pfam" id="PF08240">
    <property type="entry name" value="ADH_N"/>
    <property type="match status" value="1"/>
</dbReference>
<proteinExistence type="predicted"/>
<dbReference type="SUPFAM" id="SSF51735">
    <property type="entry name" value="NAD(P)-binding Rossmann-fold domains"/>
    <property type="match status" value="1"/>
</dbReference>
<dbReference type="Proteomes" id="UP001589536">
    <property type="component" value="Unassembled WGS sequence"/>
</dbReference>
<dbReference type="PANTHER" id="PTHR48106">
    <property type="entry name" value="QUINONE OXIDOREDUCTASE PIG3-RELATED"/>
    <property type="match status" value="1"/>
</dbReference>
<organism evidence="4 5">
    <name type="scientific">Arthrobacter methylotrophus</name>
    <dbReference type="NCBI Taxonomy" id="121291"/>
    <lineage>
        <taxon>Bacteria</taxon>
        <taxon>Bacillati</taxon>
        <taxon>Actinomycetota</taxon>
        <taxon>Actinomycetes</taxon>
        <taxon>Micrococcales</taxon>
        <taxon>Micrococcaceae</taxon>
        <taxon>Arthrobacter</taxon>
    </lineage>
</organism>
<dbReference type="InterPro" id="IPR013154">
    <property type="entry name" value="ADH-like_N"/>
</dbReference>
<dbReference type="InterPro" id="IPR013149">
    <property type="entry name" value="ADH-like_C"/>
</dbReference>
<keyword evidence="2" id="KW-0560">Oxidoreductase</keyword>
<name>A0ABV5UPJ8_9MICC</name>
<accession>A0ABV5UPJ8</accession>
<dbReference type="Pfam" id="PF00107">
    <property type="entry name" value="ADH_zinc_N"/>
    <property type="match status" value="1"/>
</dbReference>
<dbReference type="PANTHER" id="PTHR48106:SF8">
    <property type="entry name" value="OS02G0805600 PROTEIN"/>
    <property type="match status" value="1"/>
</dbReference>
<evidence type="ECO:0000313" key="4">
    <source>
        <dbReference type="EMBL" id="MFB9713410.1"/>
    </source>
</evidence>
<dbReference type="InterPro" id="IPR014189">
    <property type="entry name" value="Quinone_OxRdtase_PIG3"/>
</dbReference>
<dbReference type="InterPro" id="IPR036291">
    <property type="entry name" value="NAD(P)-bd_dom_sf"/>
</dbReference>
<dbReference type="InterPro" id="IPR011032">
    <property type="entry name" value="GroES-like_sf"/>
</dbReference>
<evidence type="ECO:0000256" key="2">
    <source>
        <dbReference type="ARBA" id="ARBA00023002"/>
    </source>
</evidence>
<protein>
    <submittedName>
        <fullName evidence="4">NAD(P)H-quinone oxidoreductase</fullName>
    </submittedName>
</protein>
<dbReference type="Gene3D" id="3.90.180.10">
    <property type="entry name" value="Medium-chain alcohol dehydrogenases, catalytic domain"/>
    <property type="match status" value="1"/>
</dbReference>
<keyword evidence="5" id="KW-1185">Reference proteome</keyword>
<gene>
    <name evidence="4" type="ORF">ACFFPI_04490</name>
</gene>
<keyword evidence="1" id="KW-0521">NADP</keyword>
<sequence>MRAVRFRFPGGPETLRVEELDDPVPGAGDVLIDVAAAGLNRADALQRRGRYNLPPGASDIFGMEVSGRIAGLGPDVTGFRIGDEVVALLASGGYASLVAVPAGQVLPVPSGIGLLEAAGIPEVAATLVSNVVMTGSFREGETVLIHGATGGIGTFGIQLVKALGGRVAVTASTSEKLAAARALGADVVINYTSENFAEVLDGIGGADIVLDTVAGPYLDRNLRALAPFGRIVTIGMQGGAEGTLDFAKLMKKKASVHGTLLRDRPPWQKAEIMNRTRDLVWPLIETGAITITTDTVFALSDVASAHAYFDSGNHVGKMILDCSR</sequence>
<dbReference type="RefSeq" id="WP_345054335.1">
    <property type="nucleotide sequence ID" value="NZ_BAABED010000001.1"/>
</dbReference>
<dbReference type="EMBL" id="JBHMBH010000009">
    <property type="protein sequence ID" value="MFB9713410.1"/>
    <property type="molecule type" value="Genomic_DNA"/>
</dbReference>
<comment type="caution">
    <text evidence="4">The sequence shown here is derived from an EMBL/GenBank/DDBJ whole genome shotgun (WGS) entry which is preliminary data.</text>
</comment>
<evidence type="ECO:0000256" key="1">
    <source>
        <dbReference type="ARBA" id="ARBA00022857"/>
    </source>
</evidence>
<dbReference type="SUPFAM" id="SSF50129">
    <property type="entry name" value="GroES-like"/>
    <property type="match status" value="1"/>
</dbReference>
<evidence type="ECO:0000259" key="3">
    <source>
        <dbReference type="SMART" id="SM00829"/>
    </source>
</evidence>
<reference evidence="4 5" key="1">
    <citation type="submission" date="2024-09" db="EMBL/GenBank/DDBJ databases">
        <authorList>
            <person name="Sun Q."/>
            <person name="Mori K."/>
        </authorList>
    </citation>
    <scope>NUCLEOTIDE SEQUENCE [LARGE SCALE GENOMIC DNA]</scope>
    <source>
        <strain evidence="4 5">JCM 13519</strain>
    </source>
</reference>
<evidence type="ECO:0000313" key="5">
    <source>
        <dbReference type="Proteomes" id="UP001589536"/>
    </source>
</evidence>
<feature type="domain" description="Enoyl reductase (ER)" evidence="3">
    <location>
        <begin position="10"/>
        <end position="320"/>
    </location>
</feature>
<dbReference type="InterPro" id="IPR020843">
    <property type="entry name" value="ER"/>
</dbReference>
<dbReference type="NCBIfam" id="TIGR02824">
    <property type="entry name" value="quinone_pig3"/>
    <property type="match status" value="1"/>
</dbReference>
<dbReference type="CDD" id="cd05276">
    <property type="entry name" value="p53_inducible_oxidoreductase"/>
    <property type="match status" value="1"/>
</dbReference>
<dbReference type="SMART" id="SM00829">
    <property type="entry name" value="PKS_ER"/>
    <property type="match status" value="1"/>
</dbReference>
<dbReference type="Gene3D" id="3.40.50.720">
    <property type="entry name" value="NAD(P)-binding Rossmann-like Domain"/>
    <property type="match status" value="1"/>
</dbReference>